<comment type="caution">
    <text evidence="2">The sequence shown here is derived from an EMBL/GenBank/DDBJ whole genome shotgun (WGS) entry which is preliminary data.</text>
</comment>
<evidence type="ECO:0000256" key="1">
    <source>
        <dbReference type="SAM" id="MobiDB-lite"/>
    </source>
</evidence>
<dbReference type="EMBL" id="QXCT01000002">
    <property type="protein sequence ID" value="MDW9254881.1"/>
    <property type="molecule type" value="Genomic_DNA"/>
</dbReference>
<protein>
    <submittedName>
        <fullName evidence="2">Uncharacterized protein</fullName>
    </submittedName>
</protein>
<evidence type="ECO:0000313" key="3">
    <source>
        <dbReference type="Proteomes" id="UP001272137"/>
    </source>
</evidence>
<feature type="compositionally biased region" description="Low complexity" evidence="1">
    <location>
        <begin position="30"/>
        <end position="40"/>
    </location>
</feature>
<feature type="region of interest" description="Disordered" evidence="1">
    <location>
        <begin position="1"/>
        <end position="48"/>
    </location>
</feature>
<proteinExistence type="predicted"/>
<accession>A0AAW9CYY8</accession>
<gene>
    <name evidence="2" type="ORF">C7S16_3752</name>
</gene>
<organism evidence="2 3">
    <name type="scientific">Burkholderia thailandensis</name>
    <dbReference type="NCBI Taxonomy" id="57975"/>
    <lineage>
        <taxon>Bacteria</taxon>
        <taxon>Pseudomonadati</taxon>
        <taxon>Pseudomonadota</taxon>
        <taxon>Betaproteobacteria</taxon>
        <taxon>Burkholderiales</taxon>
        <taxon>Burkholderiaceae</taxon>
        <taxon>Burkholderia</taxon>
        <taxon>pseudomallei group</taxon>
    </lineage>
</organism>
<dbReference type="Proteomes" id="UP001272137">
    <property type="component" value="Unassembled WGS sequence"/>
</dbReference>
<reference evidence="2" key="1">
    <citation type="submission" date="2018-08" db="EMBL/GenBank/DDBJ databases">
        <title>Identification of Burkholderia cepacia strains that express a Burkholderia pseudomallei-like capsular polysaccharide.</title>
        <authorList>
            <person name="Burtnick M.N."/>
            <person name="Vongsouvath M."/>
            <person name="Newton P."/>
            <person name="Wuthiekanun V."/>
            <person name="Limmathurotsakul D."/>
            <person name="Brett P.J."/>
            <person name="Chantratita N."/>
            <person name="Dance D.A."/>
        </authorList>
    </citation>
    <scope>NUCLEOTIDE SEQUENCE</scope>
    <source>
        <strain evidence="2">SBXCC001</strain>
    </source>
</reference>
<dbReference type="AlphaFoldDB" id="A0AAW9CYY8"/>
<name>A0AAW9CYY8_BURTH</name>
<sequence length="95" mass="10305">MLRPRMIGEHANTVVGSRNVHSRSQECRRGGSMARGRMAGKSGTTRGESAGVADTAVYEARGDGRRQIRTGIWLLFRPSVGERPNGGNLPLALRM</sequence>
<evidence type="ECO:0000313" key="2">
    <source>
        <dbReference type="EMBL" id="MDW9254881.1"/>
    </source>
</evidence>